<feature type="region of interest" description="Disordered" evidence="2">
    <location>
        <begin position="481"/>
        <end position="533"/>
    </location>
</feature>
<feature type="coiled-coil region" evidence="1">
    <location>
        <begin position="602"/>
        <end position="708"/>
    </location>
</feature>
<feature type="coiled-coil region" evidence="1">
    <location>
        <begin position="368"/>
        <end position="476"/>
    </location>
</feature>
<accession>A0A9D4P7J9</accession>
<evidence type="ECO:0000313" key="3">
    <source>
        <dbReference type="EMBL" id="KAH7645749.1"/>
    </source>
</evidence>
<feature type="region of interest" description="Disordered" evidence="2">
    <location>
        <begin position="43"/>
        <end position="120"/>
    </location>
</feature>
<feature type="coiled-coil region" evidence="1">
    <location>
        <begin position="739"/>
        <end position="780"/>
    </location>
</feature>
<sequence>MLDFLAICCFLLILFAVLLFYLTREQSYEQALEEQRNKNDDLLTPTNIIAGDNVDKGGNRKDRTKRLNLNKKSNKESTNKQTASNKQQQQSAANKIQQKSININEKTLPGLTDGIAPSPVDESKILKQDDHRKSSENESIPTISSVAASTTTVPVSIPDDKIDAVKIDPIVEQPIKIKNQSSTSSMKTAVIQDTTTMAINKSNNHQPITNGKKSKKSNLSKSSRDFNMNDIIEIIKSFTKEEVTDLTDHLLTIQANDQSINDLSWHTKNDPVESLRKQLTEKEEMINTQKINLENSKRRFDLINNELKMSKSKLQNECRMRQEIEMQKNNFARMLSEMEKNGKQQMERLAEKNRITRQEEFSRHNIIISDMKNEINNLKIQLMEKQKMLAEMDERSKTNDVNKQNLEILQQDLLNAKMDYEKNLKNLTEKYQAEICYLNEDQLKLNDRLNEIVMENEQLTAQIETLKQSLKMAEKTAINNESSAKENLSKASATDANENSNSTDNYFKDALTGNDESKTTKENCEKPEDTNKDSVNEIQLLKKELEGLKTKNKTLEEKKNLIKQISEKLHIVDEDVSIDKLFNSIDELRTFKKKWEKSDGANKEHLFKIQQLEKKLEDSKKEIITLKDENKNFMKQISEKLPIKDEDLSIDNLLKSIDDLQTAKEDFQKSEDTNKKYLCKIQKLDEDLEDSKTKIETLEEENKNFMKQISEKLPIKDEDLSIDNLLKSIGDLQTAKEDFQKSEDTNKKYLCKIQQLEKELEALEDSAANLKLTIDDGKKKEKLLKDVFSKFTNIKNGSNDNDSGDKLLKSIDELLETKKELMEKSSKSNDEIENLKLKLDVTENESLKYKNSLEDVEKRLRKIEGELQEGQCKRTELTKNEQQITFLQKELTEKDEKLNELKTESKHLKSDLDKNNELLKVEQTKCLRLQNENDQNTTAFEKIQKENLELKKKNDKLNELVQIGVQTYQEENRRVQDLEQRLAACKSLNGNDNGDNNNVCPTTNGN</sequence>
<feature type="compositionally biased region" description="Low complexity" evidence="2">
    <location>
        <begin position="79"/>
        <end position="100"/>
    </location>
</feature>
<feature type="compositionally biased region" description="Polar residues" evidence="2">
    <location>
        <begin position="200"/>
        <end position="211"/>
    </location>
</feature>
<evidence type="ECO:0000256" key="2">
    <source>
        <dbReference type="SAM" id="MobiDB-lite"/>
    </source>
</evidence>
<feature type="coiled-coil region" evidence="1">
    <location>
        <begin position="272"/>
        <end position="341"/>
    </location>
</feature>
<feature type="compositionally biased region" description="Basic and acidic residues" evidence="2">
    <location>
        <begin position="515"/>
        <end position="533"/>
    </location>
</feature>
<comment type="caution">
    <text evidence="3">The sequence shown here is derived from an EMBL/GenBank/DDBJ whole genome shotgun (WGS) entry which is preliminary data.</text>
</comment>
<evidence type="ECO:0000256" key="1">
    <source>
        <dbReference type="SAM" id="Coils"/>
    </source>
</evidence>
<dbReference type="Proteomes" id="UP000828236">
    <property type="component" value="Unassembled WGS sequence"/>
</dbReference>
<feature type="region of interest" description="Disordered" evidence="2">
    <location>
        <begin position="200"/>
        <end position="223"/>
    </location>
</feature>
<dbReference type="EMBL" id="SDOV01000001">
    <property type="protein sequence ID" value="KAH7645749.1"/>
    <property type="molecule type" value="Genomic_DNA"/>
</dbReference>
<dbReference type="AlphaFoldDB" id="A0A9D4P7J9"/>
<protein>
    <submittedName>
        <fullName evidence="3">Uncharacterized protein</fullName>
    </submittedName>
</protein>
<gene>
    <name evidence="3" type="ORF">HUG17_1287</name>
</gene>
<dbReference type="OrthoDB" id="6513486at2759"/>
<name>A0A9D4P7J9_DERFA</name>
<reference evidence="3" key="1">
    <citation type="submission" date="2020-06" db="EMBL/GenBank/DDBJ databases">
        <authorList>
            <person name="Ji K."/>
            <person name="Li J."/>
        </authorList>
    </citation>
    <scope>NUCLEOTIDE SEQUENCE</scope>
    <source>
        <strain evidence="3">JKM2019</strain>
        <tissue evidence="3">Whole body</tissue>
    </source>
</reference>
<organism evidence="3">
    <name type="scientific">Dermatophagoides farinae</name>
    <name type="common">American house dust mite</name>
    <dbReference type="NCBI Taxonomy" id="6954"/>
    <lineage>
        <taxon>Eukaryota</taxon>
        <taxon>Metazoa</taxon>
        <taxon>Ecdysozoa</taxon>
        <taxon>Arthropoda</taxon>
        <taxon>Chelicerata</taxon>
        <taxon>Arachnida</taxon>
        <taxon>Acari</taxon>
        <taxon>Acariformes</taxon>
        <taxon>Sarcoptiformes</taxon>
        <taxon>Astigmata</taxon>
        <taxon>Psoroptidia</taxon>
        <taxon>Analgoidea</taxon>
        <taxon>Pyroglyphidae</taxon>
        <taxon>Dermatophagoidinae</taxon>
        <taxon>Dermatophagoides</taxon>
    </lineage>
</organism>
<reference evidence="3" key="2">
    <citation type="journal article" date="2021" name="World Allergy Organ. J.">
        <title>Chromosome-level assembly of Dermatophagoides farinae genome and transcriptome reveals two novel allergens Der f 37 and Der f 39.</title>
        <authorList>
            <person name="Chen J."/>
            <person name="Cai Z."/>
            <person name="Fan D."/>
            <person name="Hu J."/>
            <person name="Hou Y."/>
            <person name="He Y."/>
            <person name="Zhang Z."/>
            <person name="Zhao Z."/>
            <person name="Gao P."/>
            <person name="Hu W."/>
            <person name="Sun J."/>
            <person name="Li J."/>
            <person name="Ji K."/>
        </authorList>
    </citation>
    <scope>NUCLEOTIDE SEQUENCE</scope>
    <source>
        <strain evidence="3">JKM2019</strain>
    </source>
</reference>
<proteinExistence type="predicted"/>
<feature type="compositionally biased region" description="Polar residues" evidence="2">
    <location>
        <begin position="489"/>
        <end position="505"/>
    </location>
</feature>
<feature type="coiled-coil region" evidence="1">
    <location>
        <begin position="804"/>
        <end position="988"/>
    </location>
</feature>
<keyword evidence="1" id="KW-0175">Coiled coil</keyword>